<reference evidence="3 4" key="1">
    <citation type="journal article" date="2015" name="Genome Announc.">
        <title>Complete Genome of Geobacter pickeringii G13T, a Metal-Reducing Isolate from Sedimentary Kaolin Deposits.</title>
        <authorList>
            <person name="Badalamenti J.P."/>
            <person name="Bond D.R."/>
        </authorList>
    </citation>
    <scope>NUCLEOTIDE SEQUENCE [LARGE SCALE GENOMIC DNA]</scope>
    <source>
        <strain evidence="3 4">G13</strain>
    </source>
</reference>
<evidence type="ECO:0000313" key="3">
    <source>
        <dbReference type="EMBL" id="AJE04844.1"/>
    </source>
</evidence>
<sequence length="56" mass="6471">MKINCPRCRTETVWEGNPHRPFCSARCKNVDLAAWADEEYRIASDEVAVDDESNDR</sequence>
<keyword evidence="1" id="KW-0479">Metal-binding</keyword>
<dbReference type="HAMAP" id="MF_00649">
    <property type="entry name" value="DNA_gyrase_inhibitor_YacG"/>
    <property type="match status" value="1"/>
</dbReference>
<dbReference type="AlphaFoldDB" id="A0A0B5BI85"/>
<accession>A0A0B5BI85</accession>
<dbReference type="PANTHER" id="PTHR36150">
    <property type="entry name" value="DNA GYRASE INHIBITOR YACG"/>
    <property type="match status" value="1"/>
</dbReference>
<dbReference type="PANTHER" id="PTHR36150:SF1">
    <property type="entry name" value="DNA GYRASE INHIBITOR YACG"/>
    <property type="match status" value="1"/>
</dbReference>
<dbReference type="Pfam" id="PF03884">
    <property type="entry name" value="YacG"/>
    <property type="match status" value="1"/>
</dbReference>
<dbReference type="EMBL" id="CP009788">
    <property type="protein sequence ID" value="AJE04844.1"/>
    <property type="molecule type" value="Genomic_DNA"/>
</dbReference>
<gene>
    <name evidence="3" type="ORF">GPICK_06965</name>
</gene>
<keyword evidence="4" id="KW-1185">Reference proteome</keyword>
<proteinExistence type="inferred from homology"/>
<protein>
    <submittedName>
        <fullName evidence="3">DNA gyrase inhibitor</fullName>
    </submittedName>
</protein>
<dbReference type="HOGENOM" id="CLU_178280_3_2_7"/>
<dbReference type="Proteomes" id="UP000057609">
    <property type="component" value="Chromosome"/>
</dbReference>
<dbReference type="GO" id="GO:0008270">
    <property type="term" value="F:zinc ion binding"/>
    <property type="evidence" value="ECO:0007669"/>
    <property type="project" value="InterPro"/>
</dbReference>
<dbReference type="InterPro" id="IPR013088">
    <property type="entry name" value="Znf_NHR/GATA"/>
</dbReference>
<dbReference type="SUPFAM" id="SSF57716">
    <property type="entry name" value="Glucocorticoid receptor-like (DNA-binding domain)"/>
    <property type="match status" value="1"/>
</dbReference>
<dbReference type="InterPro" id="IPR005584">
    <property type="entry name" value="DNA_gyrase_inhibitor_YacG"/>
</dbReference>
<evidence type="ECO:0000256" key="2">
    <source>
        <dbReference type="ARBA" id="ARBA00022833"/>
    </source>
</evidence>
<evidence type="ECO:0000256" key="1">
    <source>
        <dbReference type="ARBA" id="ARBA00022723"/>
    </source>
</evidence>
<evidence type="ECO:0000313" key="4">
    <source>
        <dbReference type="Proteomes" id="UP000057609"/>
    </source>
</evidence>
<keyword evidence="2" id="KW-0862">Zinc</keyword>
<dbReference type="KEGG" id="gpi:GPICK_06965"/>
<dbReference type="Gene3D" id="3.30.50.10">
    <property type="entry name" value="Erythroid Transcription Factor GATA-1, subunit A"/>
    <property type="match status" value="1"/>
</dbReference>
<dbReference type="GO" id="GO:0006355">
    <property type="term" value="P:regulation of DNA-templated transcription"/>
    <property type="evidence" value="ECO:0007669"/>
    <property type="project" value="InterPro"/>
</dbReference>
<dbReference type="STRING" id="345632.GPICK_06965"/>
<organism evidence="3 4">
    <name type="scientific">Geobacter pickeringii</name>
    <dbReference type="NCBI Taxonomy" id="345632"/>
    <lineage>
        <taxon>Bacteria</taxon>
        <taxon>Pseudomonadati</taxon>
        <taxon>Thermodesulfobacteriota</taxon>
        <taxon>Desulfuromonadia</taxon>
        <taxon>Geobacterales</taxon>
        <taxon>Geobacteraceae</taxon>
        <taxon>Geobacter</taxon>
    </lineage>
</organism>
<name>A0A0B5BI85_9BACT</name>
<dbReference type="OrthoDB" id="9809663at2"/>